<evidence type="ECO:0000313" key="3">
    <source>
        <dbReference type="Proteomes" id="UP001469365"/>
    </source>
</evidence>
<keyword evidence="3" id="KW-1185">Reference proteome</keyword>
<dbReference type="PANTHER" id="PTHR38442">
    <property type="entry name" value="INNER MEMBRANE PROTEIN-RELATED"/>
    <property type="match status" value="1"/>
</dbReference>
<organism evidence="2 3">
    <name type="scientific">Paenibacillus filicis</name>
    <dbReference type="NCBI Taxonomy" id="669464"/>
    <lineage>
        <taxon>Bacteria</taxon>
        <taxon>Bacillati</taxon>
        <taxon>Bacillota</taxon>
        <taxon>Bacilli</taxon>
        <taxon>Bacillales</taxon>
        <taxon>Paenibacillaceae</taxon>
        <taxon>Paenibacillus</taxon>
    </lineage>
</organism>
<accession>A0ABU9DNG4</accession>
<keyword evidence="1" id="KW-0472">Membrane</keyword>
<keyword evidence="1" id="KW-1133">Transmembrane helix</keyword>
<dbReference type="Proteomes" id="UP001469365">
    <property type="component" value="Unassembled WGS sequence"/>
</dbReference>
<feature type="transmembrane region" description="Helical" evidence="1">
    <location>
        <begin position="12"/>
        <end position="30"/>
    </location>
</feature>
<dbReference type="PANTHER" id="PTHR38442:SF1">
    <property type="entry name" value="INNER MEMBRANE PROTEIN"/>
    <property type="match status" value="1"/>
</dbReference>
<comment type="caution">
    <text evidence="2">The sequence shown here is derived from an EMBL/GenBank/DDBJ whole genome shotgun (WGS) entry which is preliminary data.</text>
</comment>
<sequence>MTSKKGRAGNTAVISLIAMFAGFVLTIPWASSIPWVRFLQSGFEAGLVGGLADWFAVTALFRHPLGIPIPHTALLPKNRERVTEALVNTVQNELLSKESLTAKLETLQIGERLLELLERQLGTEQAKTALIRLIETVLEHIPWDEAAKLADREIKRYAAELDVSALLQAGIGQAVARGYDEKALNGLLDLVYDLVSRNDTRNRLGALAMNAVSQMNTGGFMSFALNAFAGFVNEEKLGSMIQEQLLREVIRLKQEQDGNRRWVLAELRKALQSFGQTGEQREGLEAWKISLLEGLDLTDRAAHVLEGIRERLTAFIREERFADEHLVPYLTRALHKLRSDETAMANIETFIRQGLTRWISDNHHLIGKLIHENVDKFDNATLISLMEDKVGKDLQWIRVNGAICGFLIGLVLFGVRALF</sequence>
<name>A0ABU9DNG4_9BACL</name>
<feature type="transmembrane region" description="Helical" evidence="1">
    <location>
        <begin position="396"/>
        <end position="418"/>
    </location>
</feature>
<dbReference type="Pfam" id="PF04286">
    <property type="entry name" value="DUF445"/>
    <property type="match status" value="1"/>
</dbReference>
<evidence type="ECO:0000256" key="1">
    <source>
        <dbReference type="SAM" id="Phobius"/>
    </source>
</evidence>
<dbReference type="InterPro" id="IPR007383">
    <property type="entry name" value="DUF445"/>
</dbReference>
<protein>
    <submittedName>
        <fullName evidence="2">DUF445 domain-containing protein</fullName>
    </submittedName>
</protein>
<gene>
    <name evidence="2" type="ORF">WMW72_16890</name>
</gene>
<dbReference type="EMBL" id="JBBPCC010000010">
    <property type="protein sequence ID" value="MEK8129585.1"/>
    <property type="molecule type" value="Genomic_DNA"/>
</dbReference>
<evidence type="ECO:0000313" key="2">
    <source>
        <dbReference type="EMBL" id="MEK8129585.1"/>
    </source>
</evidence>
<proteinExistence type="predicted"/>
<reference evidence="2 3" key="1">
    <citation type="submission" date="2024-04" db="EMBL/GenBank/DDBJ databases">
        <title>draft genome sequnece of Paenibacillus filicis.</title>
        <authorList>
            <person name="Kim D.-U."/>
        </authorList>
    </citation>
    <scope>NUCLEOTIDE SEQUENCE [LARGE SCALE GENOMIC DNA]</scope>
    <source>
        <strain evidence="2 3">KACC14197</strain>
    </source>
</reference>
<dbReference type="RefSeq" id="WP_341416694.1">
    <property type="nucleotide sequence ID" value="NZ_JBBPCC010000010.1"/>
</dbReference>
<keyword evidence="1" id="KW-0812">Transmembrane</keyword>